<protein>
    <submittedName>
        <fullName evidence="2">Uncharacterized protein</fullName>
    </submittedName>
</protein>
<feature type="compositionally biased region" description="Acidic residues" evidence="1">
    <location>
        <begin position="1"/>
        <end position="20"/>
    </location>
</feature>
<evidence type="ECO:0000313" key="3">
    <source>
        <dbReference type="Proteomes" id="UP000026961"/>
    </source>
</evidence>
<reference evidence="2" key="1">
    <citation type="submission" date="2015-04" db="UniProtKB">
        <authorList>
            <consortium name="EnsemblPlants"/>
        </authorList>
    </citation>
    <scope>IDENTIFICATION</scope>
</reference>
<accession>A0A0E0AGV1</accession>
<reference evidence="2" key="2">
    <citation type="submission" date="2018-05" db="EMBL/GenBank/DDBJ databases">
        <title>OgluRS3 (Oryza glumaepatula Reference Sequence Version 3).</title>
        <authorList>
            <person name="Zhang J."/>
            <person name="Kudrna D."/>
            <person name="Lee S."/>
            <person name="Talag J."/>
            <person name="Welchert J."/>
            <person name="Wing R.A."/>
        </authorList>
    </citation>
    <scope>NUCLEOTIDE SEQUENCE [LARGE SCALE GENOMIC DNA]</scope>
</reference>
<feature type="region of interest" description="Disordered" evidence="1">
    <location>
        <begin position="1"/>
        <end position="21"/>
    </location>
</feature>
<organism evidence="2">
    <name type="scientific">Oryza glumipatula</name>
    <dbReference type="NCBI Taxonomy" id="40148"/>
    <lineage>
        <taxon>Eukaryota</taxon>
        <taxon>Viridiplantae</taxon>
        <taxon>Streptophyta</taxon>
        <taxon>Embryophyta</taxon>
        <taxon>Tracheophyta</taxon>
        <taxon>Spermatophyta</taxon>
        <taxon>Magnoliopsida</taxon>
        <taxon>Liliopsida</taxon>
        <taxon>Poales</taxon>
        <taxon>Poaceae</taxon>
        <taxon>BOP clade</taxon>
        <taxon>Oryzoideae</taxon>
        <taxon>Oryzeae</taxon>
        <taxon>Oryzinae</taxon>
        <taxon>Oryza</taxon>
    </lineage>
</organism>
<name>A0A0E0AGV1_9ORYZ</name>
<evidence type="ECO:0000256" key="1">
    <source>
        <dbReference type="SAM" id="MobiDB-lite"/>
    </source>
</evidence>
<dbReference type="Proteomes" id="UP000026961">
    <property type="component" value="Chromosome 7"/>
</dbReference>
<dbReference type="HOGENOM" id="CLU_2871318_0_0_1"/>
<dbReference type="AlphaFoldDB" id="A0A0E0AGV1"/>
<proteinExistence type="predicted"/>
<sequence length="64" mass="7095">MAHGQDDDEDERDDDAQDDQLDLHVGMKRECTLFFSPVHFTDRPPPPRRHIAAAAAAAGKLAKP</sequence>
<dbReference type="Gramene" id="OGLUM07G05690.1">
    <property type="protein sequence ID" value="OGLUM07G05690.1"/>
    <property type="gene ID" value="OGLUM07G05690"/>
</dbReference>
<evidence type="ECO:0000313" key="2">
    <source>
        <dbReference type="EnsemblPlants" id="OGLUM07G05690.1"/>
    </source>
</evidence>
<dbReference type="EnsemblPlants" id="OGLUM07G05690.1">
    <property type="protein sequence ID" value="OGLUM07G05690.1"/>
    <property type="gene ID" value="OGLUM07G05690"/>
</dbReference>
<keyword evidence="3" id="KW-1185">Reference proteome</keyword>